<feature type="compositionally biased region" description="Acidic residues" evidence="1">
    <location>
        <begin position="93"/>
        <end position="103"/>
    </location>
</feature>
<evidence type="ECO:0000256" key="1">
    <source>
        <dbReference type="SAM" id="MobiDB-lite"/>
    </source>
</evidence>
<keyword evidence="3" id="KW-1185">Reference proteome</keyword>
<evidence type="ECO:0000313" key="3">
    <source>
        <dbReference type="Proteomes" id="UP000287124"/>
    </source>
</evidence>
<sequence length="164" mass="18717">MSNDEAYLRVPNHREGRGLRKRKSDTILSPGRSKSPRQAKADENERADDNRRTDGGVDDTLPAKSLQSAPPSNDEHLVSEEPEQDGSQTRLEVDDEPRDDGDMDQLMASLKDLKFENMDRRKKAIKFVKQNRDKTWCPICQKFRHTASGCCIECREPICDSERA</sequence>
<protein>
    <submittedName>
        <fullName evidence="2">Uncharacterized protein</fullName>
    </submittedName>
</protein>
<feature type="region of interest" description="Disordered" evidence="1">
    <location>
        <begin position="1"/>
        <end position="103"/>
    </location>
</feature>
<accession>A0A430L174</accession>
<gene>
    <name evidence="2" type="ORF">BHE90_016137</name>
</gene>
<dbReference type="AlphaFoldDB" id="A0A430L174"/>
<name>A0A430L174_9HYPO</name>
<dbReference type="EMBL" id="MIKF01000570">
    <property type="protein sequence ID" value="RTE69477.1"/>
    <property type="molecule type" value="Genomic_DNA"/>
</dbReference>
<organism evidence="2 3">
    <name type="scientific">Fusarium euwallaceae</name>
    <dbReference type="NCBI Taxonomy" id="1147111"/>
    <lineage>
        <taxon>Eukaryota</taxon>
        <taxon>Fungi</taxon>
        <taxon>Dikarya</taxon>
        <taxon>Ascomycota</taxon>
        <taxon>Pezizomycotina</taxon>
        <taxon>Sordariomycetes</taxon>
        <taxon>Hypocreomycetidae</taxon>
        <taxon>Hypocreales</taxon>
        <taxon>Nectriaceae</taxon>
        <taxon>Fusarium</taxon>
        <taxon>Fusarium solani species complex</taxon>
    </lineage>
</organism>
<comment type="caution">
    <text evidence="2">The sequence shown here is derived from an EMBL/GenBank/DDBJ whole genome shotgun (WGS) entry which is preliminary data.</text>
</comment>
<proteinExistence type="predicted"/>
<dbReference type="Proteomes" id="UP000287124">
    <property type="component" value="Unassembled WGS sequence"/>
</dbReference>
<reference evidence="2 3" key="1">
    <citation type="submission" date="2017-06" db="EMBL/GenBank/DDBJ databases">
        <title>Comparative genomic analysis of Ambrosia Fusariam Clade fungi.</title>
        <authorList>
            <person name="Stajich J.E."/>
            <person name="Carrillo J."/>
            <person name="Kijimoto T."/>
            <person name="Eskalen A."/>
            <person name="O'Donnell K."/>
            <person name="Kasson M."/>
        </authorList>
    </citation>
    <scope>NUCLEOTIDE SEQUENCE [LARGE SCALE GENOMIC DNA]</scope>
    <source>
        <strain evidence="2 3">UCR1854</strain>
    </source>
</reference>
<evidence type="ECO:0000313" key="2">
    <source>
        <dbReference type="EMBL" id="RTE69477.1"/>
    </source>
</evidence>
<feature type="compositionally biased region" description="Basic and acidic residues" evidence="1">
    <location>
        <begin position="39"/>
        <end position="55"/>
    </location>
</feature>